<evidence type="ECO:0000256" key="1">
    <source>
        <dbReference type="ARBA" id="ARBA00006484"/>
    </source>
</evidence>
<dbReference type="Pfam" id="PF13561">
    <property type="entry name" value="adh_short_C2"/>
    <property type="match status" value="1"/>
</dbReference>
<dbReference type="GO" id="GO:0004316">
    <property type="term" value="F:3-oxoacyl-[acyl-carrier-protein] reductase (NADPH) activity"/>
    <property type="evidence" value="ECO:0007669"/>
    <property type="project" value="UniProtKB-EC"/>
</dbReference>
<dbReference type="EMBL" id="JAUSWJ010000001">
    <property type="protein sequence ID" value="MDQ0517640.1"/>
    <property type="molecule type" value="Genomic_DNA"/>
</dbReference>
<dbReference type="SUPFAM" id="SSF51735">
    <property type="entry name" value="NAD(P)-binding Rossmann-fold domains"/>
    <property type="match status" value="1"/>
</dbReference>
<keyword evidence="3" id="KW-1185">Reference proteome</keyword>
<comment type="similarity">
    <text evidence="1">Belongs to the short-chain dehydrogenases/reductases (SDR) family.</text>
</comment>
<dbReference type="PANTHER" id="PTHR42879">
    <property type="entry name" value="3-OXOACYL-(ACYL-CARRIER-PROTEIN) REDUCTASE"/>
    <property type="match status" value="1"/>
</dbReference>
<reference evidence="2 3" key="1">
    <citation type="submission" date="2023-07" db="EMBL/GenBank/DDBJ databases">
        <title>Genomic Encyclopedia of Type Strains, Phase IV (KMG-IV): sequencing the most valuable type-strain genomes for metagenomic binning, comparative biology and taxonomic classification.</title>
        <authorList>
            <person name="Goeker M."/>
        </authorList>
    </citation>
    <scope>NUCLEOTIDE SEQUENCE [LARGE SCALE GENOMIC DNA]</scope>
    <source>
        <strain evidence="2 3">B1-1</strain>
    </source>
</reference>
<proteinExistence type="inferred from homology"/>
<protein>
    <submittedName>
        <fullName evidence="2">3-oxoacyl-[acyl-carrier protein] reductase</fullName>
        <ecNumber evidence="2">1.1.1.100</ecNumber>
    </submittedName>
</protein>
<gene>
    <name evidence="2" type="ORF">QO015_003253</name>
</gene>
<dbReference type="PRINTS" id="PR00080">
    <property type="entry name" value="SDRFAMILY"/>
</dbReference>
<dbReference type="InterPro" id="IPR002347">
    <property type="entry name" value="SDR_fam"/>
</dbReference>
<name>A0ABU0M9J8_9HYPH</name>
<sequence>MNLGLAGKRALVLASSRGLGLGVATALVAEGAHVVITGRSAEKLDAAAARLSAGGPGRAEALACDFAADGAVAALAEGAVARLGGVDVLVNNTGGPPPGSILAVAPETWEKQFGAMVRNVFDLTGRLVPEMRARGWGRILTIASSGVEQPIPGLGISNALRAALAGWSKTLAEEVARDGVTANLILPGRIQTERVDEIDHANAEKSGKPVEEVAAASRAAIPVGRYGTVEEFAAVAAFLVSEPASYVTGSMIRCDGGAIRSV</sequence>
<evidence type="ECO:0000313" key="3">
    <source>
        <dbReference type="Proteomes" id="UP001223743"/>
    </source>
</evidence>
<keyword evidence="2" id="KW-0560">Oxidoreductase</keyword>
<evidence type="ECO:0000313" key="2">
    <source>
        <dbReference type="EMBL" id="MDQ0517640.1"/>
    </source>
</evidence>
<dbReference type="InterPro" id="IPR050259">
    <property type="entry name" value="SDR"/>
</dbReference>
<dbReference type="PRINTS" id="PR00081">
    <property type="entry name" value="GDHRDH"/>
</dbReference>
<dbReference type="Proteomes" id="UP001223743">
    <property type="component" value="Unassembled WGS sequence"/>
</dbReference>
<organism evidence="2 3">
    <name type="scientific">Kaistia geumhonensis</name>
    <dbReference type="NCBI Taxonomy" id="410839"/>
    <lineage>
        <taxon>Bacteria</taxon>
        <taxon>Pseudomonadati</taxon>
        <taxon>Pseudomonadota</taxon>
        <taxon>Alphaproteobacteria</taxon>
        <taxon>Hyphomicrobiales</taxon>
        <taxon>Kaistiaceae</taxon>
        <taxon>Kaistia</taxon>
    </lineage>
</organism>
<dbReference type="PANTHER" id="PTHR42879:SF6">
    <property type="entry name" value="NADPH-DEPENDENT REDUCTASE BACG"/>
    <property type="match status" value="1"/>
</dbReference>
<dbReference type="Gene3D" id="3.40.50.720">
    <property type="entry name" value="NAD(P)-binding Rossmann-like Domain"/>
    <property type="match status" value="1"/>
</dbReference>
<dbReference type="EC" id="1.1.1.100" evidence="2"/>
<dbReference type="InterPro" id="IPR036291">
    <property type="entry name" value="NAD(P)-bd_dom_sf"/>
</dbReference>
<comment type="caution">
    <text evidence="2">The sequence shown here is derived from an EMBL/GenBank/DDBJ whole genome shotgun (WGS) entry which is preliminary data.</text>
</comment>
<accession>A0ABU0M9J8</accession>
<dbReference type="RefSeq" id="WP_266282963.1">
    <property type="nucleotide sequence ID" value="NZ_JAPKNF010000002.1"/>
</dbReference>